<evidence type="ECO:0000259" key="1">
    <source>
        <dbReference type="PROSITE" id="PS50188"/>
    </source>
</evidence>
<reference evidence="3" key="1">
    <citation type="submission" date="2022-11" db="UniProtKB">
        <authorList>
            <consortium name="WormBaseParasite"/>
        </authorList>
    </citation>
    <scope>IDENTIFICATION</scope>
</reference>
<dbReference type="InterPro" id="IPR043136">
    <property type="entry name" value="B30.2/SPRY_sf"/>
</dbReference>
<dbReference type="Pfam" id="PF00622">
    <property type="entry name" value="SPRY"/>
    <property type="match status" value="1"/>
</dbReference>
<name>A0A914H2E1_GLORO</name>
<dbReference type="Gene3D" id="1.25.40.420">
    <property type="match status" value="1"/>
</dbReference>
<accession>A0A914H2E1</accession>
<organism evidence="2 3">
    <name type="scientific">Globodera rostochiensis</name>
    <name type="common">Golden nematode worm</name>
    <name type="synonym">Heterodera rostochiensis</name>
    <dbReference type="NCBI Taxonomy" id="31243"/>
    <lineage>
        <taxon>Eukaryota</taxon>
        <taxon>Metazoa</taxon>
        <taxon>Ecdysozoa</taxon>
        <taxon>Nematoda</taxon>
        <taxon>Chromadorea</taxon>
        <taxon>Rhabditida</taxon>
        <taxon>Tylenchina</taxon>
        <taxon>Tylenchomorpha</taxon>
        <taxon>Tylenchoidea</taxon>
        <taxon>Heteroderidae</taxon>
        <taxon>Heteroderinae</taxon>
        <taxon>Globodera</taxon>
    </lineage>
</organism>
<dbReference type="Gene3D" id="2.60.120.920">
    <property type="match status" value="1"/>
</dbReference>
<keyword evidence="2" id="KW-1185">Reference proteome</keyword>
<feature type="domain" description="B30.2/SPRY" evidence="1">
    <location>
        <begin position="99"/>
        <end position="295"/>
    </location>
</feature>
<evidence type="ECO:0000313" key="3">
    <source>
        <dbReference type="WBParaSite" id="Gr19_v10_g12602.t1"/>
    </source>
</evidence>
<dbReference type="PANTHER" id="PTHR45774">
    <property type="entry name" value="BTB/POZ DOMAIN-CONTAINING"/>
    <property type="match status" value="1"/>
</dbReference>
<dbReference type="Proteomes" id="UP000887572">
    <property type="component" value="Unplaced"/>
</dbReference>
<dbReference type="InterPro" id="IPR003877">
    <property type="entry name" value="SPRY_dom"/>
</dbReference>
<dbReference type="InterPro" id="IPR044736">
    <property type="entry name" value="Gid1/RanBPM/SPLA_SPRY"/>
</dbReference>
<dbReference type="PANTHER" id="PTHR45774:SF3">
    <property type="entry name" value="BTB (POZ) DOMAIN-CONTAINING 2B-RELATED"/>
    <property type="match status" value="1"/>
</dbReference>
<dbReference type="SMART" id="SM00449">
    <property type="entry name" value="SPRY"/>
    <property type="match status" value="1"/>
</dbReference>
<dbReference type="WBParaSite" id="Gr19_v10_g12602.t1">
    <property type="protein sequence ID" value="Gr19_v10_g12602.t1"/>
    <property type="gene ID" value="Gr19_v10_g12602"/>
</dbReference>
<dbReference type="InterPro" id="IPR013320">
    <property type="entry name" value="ConA-like_dom_sf"/>
</dbReference>
<proteinExistence type="predicted"/>
<dbReference type="PROSITE" id="PS50188">
    <property type="entry name" value="B302_SPRY"/>
    <property type="match status" value="1"/>
</dbReference>
<evidence type="ECO:0000313" key="2">
    <source>
        <dbReference type="Proteomes" id="UP000887572"/>
    </source>
</evidence>
<dbReference type="AlphaFoldDB" id="A0A914H2E1"/>
<dbReference type="SUPFAM" id="SSF49899">
    <property type="entry name" value="Concanavalin A-like lectins/glucanases"/>
    <property type="match status" value="1"/>
</dbReference>
<dbReference type="GO" id="GO:0022008">
    <property type="term" value="P:neurogenesis"/>
    <property type="evidence" value="ECO:0007669"/>
    <property type="project" value="TreeGrafter"/>
</dbReference>
<dbReference type="InterPro" id="IPR001870">
    <property type="entry name" value="B30.2/SPRY"/>
</dbReference>
<dbReference type="GO" id="GO:0005829">
    <property type="term" value="C:cytosol"/>
    <property type="evidence" value="ECO:0007669"/>
    <property type="project" value="TreeGrafter"/>
</dbReference>
<dbReference type="CDD" id="cd12885">
    <property type="entry name" value="SPRY_RanBP_like"/>
    <property type="match status" value="1"/>
</dbReference>
<protein>
    <submittedName>
        <fullName evidence="3">B30.2/SPRY domain-containing protein</fullName>
    </submittedName>
</protein>
<sequence>MCEILDRDELMISEEIAIWNAALRWADEKCRQNGEAPSAENRLAMLGPALFKIRFPLIPQKDFSKIIVPSDVLTLNQMMSIFLHYSHPDADQPELYPLLFPTKRRTATKSPGDGLTSQNRWDSAAHHEDLTVIELDRLIVEHNGNIWARRSVFAERAMPKNSYGIFYYEVKMLKKIGFVWIGLGIKQMPLMDEWVGGYEGTYAYGSGGDFWGHAVEGCFYTAGRPYIGGKPKFEEGDVIGCGVNLATRQIIYTKNGQRLETAGLFVDSAAELLPCVTLSHPGLRRLDYCDGLLEWKKGETRRLSGRRRDKLSSNKNIKRPPVSKGLQCLYVKKGADGIGEMKSKECRDDDHYCFEATCAKGQQIKRPGVNLGNLDPKFQ</sequence>